<evidence type="ECO:0000313" key="2">
    <source>
        <dbReference type="EMBL" id="ALH79715.1"/>
    </source>
</evidence>
<keyword evidence="2" id="KW-0808">Transferase</keyword>
<reference evidence="2 3" key="1">
    <citation type="journal article" date="2015" name="Genome Announc.">
        <title>Complete Genome Sequence of Polypropylene Glycol- and Polyethylene Glycol-Degrading Sphingopyxis macrogoltabida Strain EY-1.</title>
        <authorList>
            <person name="Ohtsubo Y."/>
            <person name="Nagata Y."/>
            <person name="Numata M."/>
            <person name="Tsuchikane K."/>
            <person name="Hosoyama A."/>
            <person name="Yamazoe A."/>
            <person name="Tsuda M."/>
            <person name="Fujita N."/>
            <person name="Kawai F."/>
        </authorList>
    </citation>
    <scope>NUCLEOTIDE SEQUENCE [LARGE SCALE GENOMIC DNA]</scope>
    <source>
        <strain evidence="2 3">EY-1</strain>
    </source>
</reference>
<dbReference type="SUPFAM" id="SSF55729">
    <property type="entry name" value="Acyl-CoA N-acyltransferases (Nat)"/>
    <property type="match status" value="1"/>
</dbReference>
<dbReference type="PATRIC" id="fig|33050.5.peg.1005"/>
<name>A0A0N7GS48_SPHMC</name>
<dbReference type="RefSeq" id="WP_054587147.1">
    <property type="nucleotide sequence ID" value="NZ_CP012700.1"/>
</dbReference>
<feature type="domain" description="N-acetyltransferase" evidence="1">
    <location>
        <begin position="3"/>
        <end position="189"/>
    </location>
</feature>
<dbReference type="Proteomes" id="UP000058074">
    <property type="component" value="Chromosome"/>
</dbReference>
<dbReference type="Gene3D" id="3.40.630.30">
    <property type="match status" value="1"/>
</dbReference>
<dbReference type="OrthoDB" id="187903at2"/>
<dbReference type="InterPro" id="IPR016181">
    <property type="entry name" value="Acyl_CoA_acyltransferase"/>
</dbReference>
<accession>A0A0N7GS48</accession>
<dbReference type="KEGG" id="smag:AN936_04875"/>
<evidence type="ECO:0000313" key="3">
    <source>
        <dbReference type="Proteomes" id="UP000058074"/>
    </source>
</evidence>
<dbReference type="AlphaFoldDB" id="A0A0N7GS48"/>
<dbReference type="InterPro" id="IPR000182">
    <property type="entry name" value="GNAT_dom"/>
</dbReference>
<sequence length="195" mass="21152">MTVTVAPVTGAGLAEVIPALARLRIAVFRDFPYLYDGDAAYEADYLADFAAADGAVVVVARDGTEIVGAATAAPLGAQDDAWQAPLAAAGFDIARTFYFGESVLLEDYRGQGIGHAFFDHREAQARAEGAAHAAFCSVIRAADHPQRPATYRPLDAFWRGRGYAPLDGVTAWFDWKSIGGAEEERHQLQYWTRRL</sequence>
<dbReference type="Pfam" id="PF00583">
    <property type="entry name" value="Acetyltransf_1"/>
    <property type="match status" value="1"/>
</dbReference>
<organism evidence="2 3">
    <name type="scientific">Sphingopyxis macrogoltabida</name>
    <name type="common">Sphingomonas macrogoltabidus</name>
    <dbReference type="NCBI Taxonomy" id="33050"/>
    <lineage>
        <taxon>Bacteria</taxon>
        <taxon>Pseudomonadati</taxon>
        <taxon>Pseudomonadota</taxon>
        <taxon>Alphaproteobacteria</taxon>
        <taxon>Sphingomonadales</taxon>
        <taxon>Sphingomonadaceae</taxon>
        <taxon>Sphingopyxis</taxon>
    </lineage>
</organism>
<evidence type="ECO:0000259" key="1">
    <source>
        <dbReference type="PROSITE" id="PS51186"/>
    </source>
</evidence>
<dbReference type="PROSITE" id="PS51186">
    <property type="entry name" value="GNAT"/>
    <property type="match status" value="1"/>
</dbReference>
<dbReference type="EMBL" id="CP012700">
    <property type="protein sequence ID" value="ALH79715.1"/>
    <property type="molecule type" value="Genomic_DNA"/>
</dbReference>
<dbReference type="GO" id="GO:0016747">
    <property type="term" value="F:acyltransferase activity, transferring groups other than amino-acyl groups"/>
    <property type="evidence" value="ECO:0007669"/>
    <property type="project" value="InterPro"/>
</dbReference>
<protein>
    <submittedName>
        <fullName evidence="2">GNAT family acetyltransferase</fullName>
    </submittedName>
</protein>
<gene>
    <name evidence="2" type="ORF">AN936_04875</name>
</gene>
<proteinExistence type="predicted"/>